<keyword evidence="3" id="KW-0808">Transferase</keyword>
<dbReference type="PANTHER" id="PTHR42942:SF1">
    <property type="entry name" value="ALKYLTRANSFERASE-LIKE PROTEIN 1"/>
    <property type="match status" value="1"/>
</dbReference>
<reference evidence="3 4" key="1">
    <citation type="submission" date="2022-12" db="EMBL/GenBank/DDBJ databases">
        <title>Polyphasic characterization of Geotalea uranireducens NIT-SL11 newly isolated from a complex of sewage sludge and microbially reduced graphene oxide.</title>
        <authorList>
            <person name="Xie L."/>
            <person name="Yoshida N."/>
            <person name="Meng L."/>
        </authorList>
    </citation>
    <scope>NUCLEOTIDE SEQUENCE [LARGE SCALE GENOMIC DNA]</scope>
    <source>
        <strain evidence="3 4">NIT-SL11</strain>
    </source>
</reference>
<protein>
    <submittedName>
        <fullName evidence="3">Methyltransferase</fullName>
    </submittedName>
</protein>
<dbReference type="SUPFAM" id="SSF46767">
    <property type="entry name" value="Methylated DNA-protein cysteine methyltransferase, C-terminal domain"/>
    <property type="match status" value="1"/>
</dbReference>
<dbReference type="InterPro" id="IPR052520">
    <property type="entry name" value="ATL_DNA_repair"/>
</dbReference>
<keyword evidence="1" id="KW-0227">DNA damage</keyword>
<dbReference type="Gene3D" id="1.10.10.10">
    <property type="entry name" value="Winged helix-like DNA-binding domain superfamily/Winged helix DNA-binding domain"/>
    <property type="match status" value="1"/>
</dbReference>
<dbReference type="EMBL" id="AP027151">
    <property type="protein sequence ID" value="BDV44671.1"/>
    <property type="molecule type" value="Genomic_DNA"/>
</dbReference>
<proteinExistence type="predicted"/>
<dbReference type="InterPro" id="IPR014048">
    <property type="entry name" value="MethylDNA_cys_MeTrfase_DNA-bd"/>
</dbReference>
<sequence length="111" mass="12174">MSSPLYARIYTLVRRVPPGRVTTYGRIARQVGCTARTVGFAMAALPAGHDVPWQRVINARGEVSPRRNGGGDLIQRLLLEAEGVRFDARRRVDLSRYGWELETAGGGPANP</sequence>
<evidence type="ECO:0000313" key="3">
    <source>
        <dbReference type="EMBL" id="BDV44671.1"/>
    </source>
</evidence>
<accession>A0ABN6VWC6</accession>
<evidence type="ECO:0000256" key="1">
    <source>
        <dbReference type="ARBA" id="ARBA00022763"/>
    </source>
</evidence>
<dbReference type="InterPro" id="IPR036388">
    <property type="entry name" value="WH-like_DNA-bd_sf"/>
</dbReference>
<dbReference type="GO" id="GO:0008168">
    <property type="term" value="F:methyltransferase activity"/>
    <property type="evidence" value="ECO:0007669"/>
    <property type="project" value="UniProtKB-KW"/>
</dbReference>
<evidence type="ECO:0000313" key="4">
    <source>
        <dbReference type="Proteomes" id="UP001317705"/>
    </source>
</evidence>
<dbReference type="PANTHER" id="PTHR42942">
    <property type="entry name" value="6-O-METHYLGUANINE DNA METHYLTRANSFERASE"/>
    <property type="match status" value="1"/>
</dbReference>
<feature type="domain" description="Methylated-DNA-[protein]-cysteine S-methyltransferase DNA binding" evidence="2">
    <location>
        <begin position="5"/>
        <end position="84"/>
    </location>
</feature>
<evidence type="ECO:0000259" key="2">
    <source>
        <dbReference type="Pfam" id="PF01035"/>
    </source>
</evidence>
<keyword evidence="3" id="KW-0489">Methyltransferase</keyword>
<dbReference type="InterPro" id="IPR036217">
    <property type="entry name" value="MethylDNA_cys_MeTrfase_DNAb"/>
</dbReference>
<organism evidence="3 4">
    <name type="scientific">Geotalea uraniireducens</name>
    <dbReference type="NCBI Taxonomy" id="351604"/>
    <lineage>
        <taxon>Bacteria</taxon>
        <taxon>Pseudomonadati</taxon>
        <taxon>Thermodesulfobacteriota</taxon>
        <taxon>Desulfuromonadia</taxon>
        <taxon>Geobacterales</taxon>
        <taxon>Geobacteraceae</taxon>
        <taxon>Geotalea</taxon>
    </lineage>
</organism>
<dbReference type="CDD" id="cd06445">
    <property type="entry name" value="ATase"/>
    <property type="match status" value="1"/>
</dbReference>
<dbReference type="GO" id="GO:0032259">
    <property type="term" value="P:methylation"/>
    <property type="evidence" value="ECO:0007669"/>
    <property type="project" value="UniProtKB-KW"/>
</dbReference>
<gene>
    <name evidence="3" type="ORF">GURASL_35940</name>
</gene>
<dbReference type="RefSeq" id="WP_282000765.1">
    <property type="nucleotide sequence ID" value="NZ_AP027151.1"/>
</dbReference>
<dbReference type="Pfam" id="PF01035">
    <property type="entry name" value="DNA_binding_1"/>
    <property type="match status" value="1"/>
</dbReference>
<keyword evidence="4" id="KW-1185">Reference proteome</keyword>
<name>A0ABN6VWC6_9BACT</name>
<dbReference type="Proteomes" id="UP001317705">
    <property type="component" value="Chromosome"/>
</dbReference>